<dbReference type="AlphaFoldDB" id="A0AAE0BUF9"/>
<dbReference type="PANTHER" id="PTHR36367">
    <property type="entry name" value="TRANSMEMBRANE PROTEIN"/>
    <property type="match status" value="1"/>
</dbReference>
<comment type="caution">
    <text evidence="2">The sequence shown here is derived from an EMBL/GenBank/DDBJ whole genome shotgun (WGS) entry which is preliminary data.</text>
</comment>
<evidence type="ECO:0000256" key="1">
    <source>
        <dbReference type="SAM" id="MobiDB-lite"/>
    </source>
</evidence>
<keyword evidence="3" id="KW-1185">Reference proteome</keyword>
<dbReference type="EMBL" id="LGRX02033265">
    <property type="protein sequence ID" value="KAK3241992.1"/>
    <property type="molecule type" value="Genomic_DNA"/>
</dbReference>
<evidence type="ECO:0000313" key="2">
    <source>
        <dbReference type="EMBL" id="KAK3241992.1"/>
    </source>
</evidence>
<protein>
    <recommendedName>
        <fullName evidence="4">SnoaL-like domain-containing protein</fullName>
    </recommendedName>
</protein>
<reference evidence="2 3" key="1">
    <citation type="journal article" date="2015" name="Genome Biol. Evol.">
        <title>Comparative Genomics of a Bacterivorous Green Alga Reveals Evolutionary Causalities and Consequences of Phago-Mixotrophic Mode of Nutrition.</title>
        <authorList>
            <person name="Burns J.A."/>
            <person name="Paasch A."/>
            <person name="Narechania A."/>
            <person name="Kim E."/>
        </authorList>
    </citation>
    <scope>NUCLEOTIDE SEQUENCE [LARGE SCALE GENOMIC DNA]</scope>
    <source>
        <strain evidence="2 3">PLY_AMNH</strain>
    </source>
</reference>
<accession>A0AAE0BUF9</accession>
<organism evidence="2 3">
    <name type="scientific">Cymbomonas tetramitiformis</name>
    <dbReference type="NCBI Taxonomy" id="36881"/>
    <lineage>
        <taxon>Eukaryota</taxon>
        <taxon>Viridiplantae</taxon>
        <taxon>Chlorophyta</taxon>
        <taxon>Pyramimonadophyceae</taxon>
        <taxon>Pyramimonadales</taxon>
        <taxon>Pyramimonadaceae</taxon>
        <taxon>Cymbomonas</taxon>
    </lineage>
</organism>
<feature type="compositionally biased region" description="Polar residues" evidence="1">
    <location>
        <begin position="69"/>
        <end position="85"/>
    </location>
</feature>
<dbReference type="PANTHER" id="PTHR36367:SF2">
    <property type="entry name" value="TRANSMEMBRANE PROTEIN"/>
    <property type="match status" value="1"/>
</dbReference>
<dbReference type="Gene3D" id="3.10.450.50">
    <property type="match status" value="1"/>
</dbReference>
<gene>
    <name evidence="2" type="ORF">CYMTET_48288</name>
</gene>
<dbReference type="Proteomes" id="UP001190700">
    <property type="component" value="Unassembled WGS sequence"/>
</dbReference>
<sequence>MGSSSIFALSGKFTSSCALKGSKRFKLQKRSSELPLPNAARKLSAESRLLTFSLPARSPRRRSAKTQRCEATSTGSTKWPWQQSKGRGRASPDAEAVVKGMYDAINARDVEGACEFLDDEVVYQDLNFPEFFEGKSAGVVWHVEIAGIPFPNGRGVSFYRLSPSSGKLVFARDIVENPLKAGDAAFTVIRLVAPLVKRLLAPSAAASGKSNGPGPVSAKTLGLWGLAAAYWYILLLSPPNNPVPGEPGWAIRPETLQEVIDESTNFFFILPGLNTLGINLMTAPVCHPTSEGFFNFAEAFIFMFLPLLLEDKGDRDLPTLKFWVGEMFLTNAILTPYMALRQSNREAELPEAASSQPPEDEKREKSSLARGFGITGLGVGLLSIWWYIAARPEFGGLTERNEYFAQLLTTDRVTIAFLVDILMFSGWQFVLMKSAKDWGDDVPLPKSMKFVPFWGLAAWLII</sequence>
<evidence type="ECO:0000313" key="3">
    <source>
        <dbReference type="Proteomes" id="UP001190700"/>
    </source>
</evidence>
<feature type="region of interest" description="Disordered" evidence="1">
    <location>
        <begin position="57"/>
        <end position="92"/>
    </location>
</feature>
<evidence type="ECO:0008006" key="4">
    <source>
        <dbReference type="Google" id="ProtNLM"/>
    </source>
</evidence>
<dbReference type="InterPro" id="IPR032710">
    <property type="entry name" value="NTF2-like_dom_sf"/>
</dbReference>
<dbReference type="SUPFAM" id="SSF54427">
    <property type="entry name" value="NTF2-like"/>
    <property type="match status" value="1"/>
</dbReference>
<name>A0AAE0BUF9_9CHLO</name>
<proteinExistence type="predicted"/>